<dbReference type="Proteomes" id="UP000243502">
    <property type="component" value="Chromosome 3"/>
</dbReference>
<dbReference type="RefSeq" id="WP_042315644.1">
    <property type="nucleotide sequence ID" value="NZ_CP026113.1"/>
</dbReference>
<evidence type="ECO:0000313" key="1">
    <source>
        <dbReference type="EMBL" id="AUT64962.1"/>
    </source>
</evidence>
<evidence type="ECO:0000313" key="2">
    <source>
        <dbReference type="Proteomes" id="UP000243502"/>
    </source>
</evidence>
<gene>
    <name evidence="1" type="ORF">C2L65_35775</name>
</gene>
<dbReference type="KEGG" id="pter:C2L65_35775"/>
<organism evidence="1 2">
    <name type="scientific">Paraburkholderia terrae</name>
    <dbReference type="NCBI Taxonomy" id="311230"/>
    <lineage>
        <taxon>Bacteria</taxon>
        <taxon>Pseudomonadati</taxon>
        <taxon>Pseudomonadota</taxon>
        <taxon>Betaproteobacteria</taxon>
        <taxon>Burkholderiales</taxon>
        <taxon>Burkholderiaceae</taxon>
        <taxon>Paraburkholderia</taxon>
    </lineage>
</organism>
<protein>
    <submittedName>
        <fullName evidence="1">Uncharacterized protein</fullName>
    </submittedName>
</protein>
<dbReference type="EMBL" id="CP026113">
    <property type="protein sequence ID" value="AUT64962.1"/>
    <property type="molecule type" value="Genomic_DNA"/>
</dbReference>
<name>A0A2I8EZZ2_9BURK</name>
<sequence length="145" mass="16350">MDRSDKRIDLQGADLAEVRKLLGMDGKLNAVEIAHRSWHVCSIDDKSIFDEDARRLANAFRSQYAKSFYVARVSEIMSTSNSVVAYQFEVNEDQIEAFQGPSYYEVNLDDCVLFNRPITCIVLRPGSVDSTDFAGNVDFIGEIRA</sequence>
<proteinExistence type="predicted"/>
<reference evidence="1 2" key="1">
    <citation type="submission" date="2018-01" db="EMBL/GenBank/DDBJ databases">
        <title>Species boundaries and ecological features among Paraburkholderia terrae DSMZ17804T, P. hospita DSMZ17164T and P. caribensis DSMZ13236T.</title>
        <authorList>
            <person name="Pratama A.A."/>
        </authorList>
    </citation>
    <scope>NUCLEOTIDE SEQUENCE [LARGE SCALE GENOMIC DNA]</scope>
    <source>
        <strain evidence="1 2">DSM 17804</strain>
    </source>
</reference>
<dbReference type="AlphaFoldDB" id="A0A2I8EZZ2"/>
<accession>A0A2I8EZZ2</accession>
<dbReference type="OrthoDB" id="8661947at2"/>